<organism evidence="1">
    <name type="scientific">marine sediment metagenome</name>
    <dbReference type="NCBI Taxonomy" id="412755"/>
    <lineage>
        <taxon>unclassified sequences</taxon>
        <taxon>metagenomes</taxon>
        <taxon>ecological metagenomes</taxon>
    </lineage>
</organism>
<reference evidence="1" key="1">
    <citation type="journal article" date="2015" name="Nature">
        <title>Complex archaea that bridge the gap between prokaryotes and eukaryotes.</title>
        <authorList>
            <person name="Spang A."/>
            <person name="Saw J.H."/>
            <person name="Jorgensen S.L."/>
            <person name="Zaremba-Niedzwiedzka K."/>
            <person name="Martijn J."/>
            <person name="Lind A.E."/>
            <person name="van Eijk R."/>
            <person name="Schleper C."/>
            <person name="Guy L."/>
            <person name="Ettema T.J."/>
        </authorList>
    </citation>
    <scope>NUCLEOTIDE SEQUENCE</scope>
</reference>
<dbReference type="EMBL" id="LAZR01003547">
    <property type="protein sequence ID" value="KKN17191.1"/>
    <property type="molecule type" value="Genomic_DNA"/>
</dbReference>
<dbReference type="AlphaFoldDB" id="A0A0F9QVL9"/>
<evidence type="ECO:0000313" key="1">
    <source>
        <dbReference type="EMBL" id="KKN17191.1"/>
    </source>
</evidence>
<comment type="caution">
    <text evidence="1">The sequence shown here is derived from an EMBL/GenBank/DDBJ whole genome shotgun (WGS) entry which is preliminary data.</text>
</comment>
<proteinExistence type="predicted"/>
<feature type="non-terminal residue" evidence="1">
    <location>
        <position position="132"/>
    </location>
</feature>
<sequence length="132" mass="15117">MTTPIPKTIKEHRYGELLGKIWRQVNTKNGIVTIVFCGKRGMGKSCSMAEWARILDRSGNDKCMFKPEDIKFDTVEFLEGLTGEFRRGKVHMLDDAGLHLYKSDALKDVLKKVSKVLQNIRYKNPIIMMSLP</sequence>
<protein>
    <recommendedName>
        <fullName evidence="2">AAA domain-containing protein</fullName>
    </recommendedName>
</protein>
<accession>A0A0F9QVL9</accession>
<evidence type="ECO:0008006" key="2">
    <source>
        <dbReference type="Google" id="ProtNLM"/>
    </source>
</evidence>
<name>A0A0F9QVL9_9ZZZZ</name>
<gene>
    <name evidence="1" type="ORF">LCGC14_0968460</name>
</gene>